<protein>
    <submittedName>
        <fullName evidence="2">Uncharacterized protein</fullName>
    </submittedName>
</protein>
<dbReference type="RefSeq" id="WP_230755046.1">
    <property type="nucleotide sequence ID" value="NZ_JAINWA010000003.1"/>
</dbReference>
<sequence>MNEHAKKNLVAYTYTLLLVTLLCLIIGAAHFLVTPYYKANLRNSVAKTIAGISNPPLVPGSETDLRGNGISRITAWKVEGKNRGGELIVAVPVTGDSGPYTAVFHYKNDNDVRFLALAGIPESSLDPVRFGFSERLLQFRIQKLKHDLLELKDAK</sequence>
<proteinExistence type="predicted"/>
<keyword evidence="1" id="KW-1133">Transmembrane helix</keyword>
<keyword evidence="1" id="KW-0472">Membrane</keyword>
<keyword evidence="1" id="KW-0812">Transmembrane</keyword>
<comment type="caution">
    <text evidence="2">The sequence shown here is derived from an EMBL/GenBank/DDBJ whole genome shotgun (WGS) entry which is preliminary data.</text>
</comment>
<dbReference type="AlphaFoldDB" id="A0AAE3JJV7"/>
<feature type="transmembrane region" description="Helical" evidence="1">
    <location>
        <begin position="12"/>
        <end position="33"/>
    </location>
</feature>
<reference evidence="2" key="1">
    <citation type="submission" date="2021-08" db="EMBL/GenBank/DDBJ databases">
        <title>Comparative analyses of Brucepasteria parasyntrophica and Teretinema zuelzerae.</title>
        <authorList>
            <person name="Song Y."/>
            <person name="Brune A."/>
        </authorList>
    </citation>
    <scope>NUCLEOTIDE SEQUENCE</scope>
    <source>
        <strain evidence="2">DSM 1903</strain>
    </source>
</reference>
<evidence type="ECO:0000256" key="1">
    <source>
        <dbReference type="SAM" id="Phobius"/>
    </source>
</evidence>
<gene>
    <name evidence="2" type="ORF">K7J14_07895</name>
</gene>
<name>A0AAE3JJV7_9SPIR</name>
<evidence type="ECO:0000313" key="2">
    <source>
        <dbReference type="EMBL" id="MCD1654625.1"/>
    </source>
</evidence>
<dbReference type="EMBL" id="JAINWA010000003">
    <property type="protein sequence ID" value="MCD1654625.1"/>
    <property type="molecule type" value="Genomic_DNA"/>
</dbReference>
<accession>A0AAE3JJV7</accession>
<evidence type="ECO:0000313" key="3">
    <source>
        <dbReference type="Proteomes" id="UP001198163"/>
    </source>
</evidence>
<keyword evidence="3" id="KW-1185">Reference proteome</keyword>
<organism evidence="2 3">
    <name type="scientific">Teretinema zuelzerae</name>
    <dbReference type="NCBI Taxonomy" id="156"/>
    <lineage>
        <taxon>Bacteria</taxon>
        <taxon>Pseudomonadati</taxon>
        <taxon>Spirochaetota</taxon>
        <taxon>Spirochaetia</taxon>
        <taxon>Spirochaetales</taxon>
        <taxon>Treponemataceae</taxon>
        <taxon>Teretinema</taxon>
    </lineage>
</organism>
<dbReference type="Proteomes" id="UP001198163">
    <property type="component" value="Unassembled WGS sequence"/>
</dbReference>